<proteinExistence type="predicted"/>
<dbReference type="RefSeq" id="WP_150894439.1">
    <property type="nucleotide sequence ID" value="NZ_VXDD01000001.1"/>
</dbReference>
<evidence type="ECO:0000313" key="1">
    <source>
        <dbReference type="EMBL" id="KAB0303554.1"/>
    </source>
</evidence>
<evidence type="ECO:0008006" key="3">
    <source>
        <dbReference type="Google" id="ProtNLM"/>
    </source>
</evidence>
<dbReference type="EMBL" id="VXDD01000001">
    <property type="protein sequence ID" value="KAB0303554.1"/>
    <property type="molecule type" value="Genomic_DNA"/>
</dbReference>
<dbReference type="PROSITE" id="PS51257">
    <property type="entry name" value="PROKAR_LIPOPROTEIN"/>
    <property type="match status" value="1"/>
</dbReference>
<comment type="caution">
    <text evidence="1">The sequence shown here is derived from an EMBL/GenBank/DDBJ whole genome shotgun (WGS) entry which is preliminary data.</text>
</comment>
<protein>
    <recommendedName>
        <fullName evidence="3">Lipoprotein</fullName>
    </recommendedName>
</protein>
<dbReference type="Proteomes" id="UP000326687">
    <property type="component" value="Unassembled WGS sequence"/>
</dbReference>
<organism evidence="1 2">
    <name type="scientific">Vibrio fortis</name>
    <dbReference type="NCBI Taxonomy" id="212667"/>
    <lineage>
        <taxon>Bacteria</taxon>
        <taxon>Pseudomonadati</taxon>
        <taxon>Pseudomonadota</taxon>
        <taxon>Gammaproteobacteria</taxon>
        <taxon>Vibrionales</taxon>
        <taxon>Vibrionaceae</taxon>
        <taxon>Vibrio</taxon>
    </lineage>
</organism>
<sequence>MINKSFYCTTYAVALTALFGCGGSDGGDSATSSLSVSQTKYSLKSTAYEEASVDIPFSVKHITGDQLYYSVVSESELLSNIDIYANGDNTGYARVQFKPGYEIGHGTKWATIRFNICHDYECKKHYSGSPQSVTVTNEVTLESKISRTNSSIEITADYHDVNVGKNITEVVQFSGTNPYQLYLETNASNEMVTSTTPFATPSDIGLNMTVETPSSVGVGTFRSAVTIKACYDIYCNYHIEGSPITVPVKYTVTGVTPTPDPDIDTGTPTSPPTNNTKIEFDIQPSHNAIDAVYSDALNVVAVVSDSPKNAIYFYNLSDLSSYEFNLSEAPTSVAVDNLNNTNRFVIGHNMMITTLNYDSTSPQSSQTNRILNAHNIFDLATDGTYTWTIPNDNQLGTLQTINLNDGSTKLGNNWDYSSRSIVKVNPTGSALYSLATGSSSANASRAPLTDPANPSRPVDSRYYGNYSFCNNFWFNHSGTFIFTQCGARLNASDNSSEDMRYAGQITLPPTQDWPYYSTIETLDESHDSTRIAYAMQEHDSTIRILSSSDLSLQESFTIEDTTIDNIDYPTVPKFLFYGADGKLNIVGTATANTETHTLIFQH</sequence>
<dbReference type="SUPFAM" id="SSF50998">
    <property type="entry name" value="Quinoprotein alcohol dehydrogenase-like"/>
    <property type="match status" value="1"/>
</dbReference>
<name>A0A5N3S9N9_9VIBR</name>
<dbReference type="AlphaFoldDB" id="A0A5N3S9N9"/>
<evidence type="ECO:0000313" key="2">
    <source>
        <dbReference type="Proteomes" id="UP000326687"/>
    </source>
</evidence>
<reference evidence="1 2" key="1">
    <citation type="submission" date="2019-09" db="EMBL/GenBank/DDBJ databases">
        <title>Vibrio Fortis S7-72.</title>
        <authorList>
            <person name="Das S.K."/>
        </authorList>
    </citation>
    <scope>NUCLEOTIDE SEQUENCE [LARGE SCALE GENOMIC DNA]</scope>
    <source>
        <strain evidence="1 2">S7-72</strain>
    </source>
</reference>
<dbReference type="InterPro" id="IPR011047">
    <property type="entry name" value="Quinoprotein_ADH-like_sf"/>
</dbReference>
<gene>
    <name evidence="1" type="ORF">F2Z80_06110</name>
</gene>
<accession>A0A5N3S9N9</accession>